<dbReference type="AlphaFoldDB" id="A0A4Q9LCE0"/>
<keyword evidence="1" id="KW-1133">Transmembrane helix</keyword>
<evidence type="ECO:0000313" key="2">
    <source>
        <dbReference type="EMBL" id="TBU05256.1"/>
    </source>
</evidence>
<dbReference type="EMBL" id="PIXR01000698">
    <property type="protein sequence ID" value="TBU05256.1"/>
    <property type="molecule type" value="Genomic_DNA"/>
</dbReference>
<organism evidence="2 3">
    <name type="scientific">Hamiltosporidium magnivora</name>
    <dbReference type="NCBI Taxonomy" id="148818"/>
    <lineage>
        <taxon>Eukaryota</taxon>
        <taxon>Fungi</taxon>
        <taxon>Fungi incertae sedis</taxon>
        <taxon>Microsporidia</taxon>
        <taxon>Dubosqiidae</taxon>
        <taxon>Hamiltosporidium</taxon>
    </lineage>
</organism>
<proteinExistence type="predicted"/>
<protein>
    <submittedName>
        <fullName evidence="2">Uncharacterized protein</fullName>
    </submittedName>
</protein>
<gene>
    <name evidence="2" type="ORF">CWI39_0698p0020</name>
</gene>
<name>A0A4Q9LCE0_9MICR</name>
<dbReference type="VEuPathDB" id="MicrosporidiaDB:CWI39_0698p0020"/>
<comment type="caution">
    <text evidence="2">The sequence shown here is derived from an EMBL/GenBank/DDBJ whole genome shotgun (WGS) entry which is preliminary data.</text>
</comment>
<dbReference type="VEuPathDB" id="MicrosporidiaDB:CWI36_0419p0030"/>
<reference evidence="2 3" key="1">
    <citation type="submission" date="2017-12" db="EMBL/GenBank/DDBJ databases">
        <authorList>
            <person name="Pombert J.-F."/>
            <person name="Haag K.L."/>
            <person name="Ebert D."/>
        </authorList>
    </citation>
    <scope>NUCLEOTIDE SEQUENCE [LARGE SCALE GENOMIC DNA]</scope>
    <source>
        <strain evidence="2">IL-BN-2</strain>
    </source>
</reference>
<keyword evidence="1" id="KW-0472">Membrane</keyword>
<dbReference type="Proteomes" id="UP000293045">
    <property type="component" value="Unassembled WGS sequence"/>
</dbReference>
<evidence type="ECO:0000313" key="3">
    <source>
        <dbReference type="Proteomes" id="UP000293045"/>
    </source>
</evidence>
<sequence length="384" mass="45350">MQAPVFPLFNLKFYKGKVFACGGGGDTRFGKSNGIIVLDSTTYEDISYFESSDLLINLKIYDPTEIRDELQEDTISFVEEERKIQQSEPKVELEETEIEKRLYSKTNDMLYIATYGTDYFYLLSFSTNKFEILSKLKIKITHVFFNCYMFIQTDTQVYGFSNPTSDPTALKRLKYLIKKPTDHPNSPKKNTSDEFIYSTFKNNKYIKFRKENNDSIIKQDFSTYFITYNKIHKILLINHKYTFIFQNVKREYSDEIKEIFYNRRNKILVFYLKGINSTLHFIDKSNQEYIFKISKITCINVNKKHVSVGTGDGYIHVFRDNVFIIKRRVTDVPITGVDYNEGFVYFCTFYGAIDRKKIDKFEWWTLVLLFAIIAIILGLVRYKD</sequence>
<feature type="transmembrane region" description="Helical" evidence="1">
    <location>
        <begin position="363"/>
        <end position="382"/>
    </location>
</feature>
<accession>A0A4Q9LCE0</accession>
<keyword evidence="1" id="KW-0812">Transmembrane</keyword>
<evidence type="ECO:0000256" key="1">
    <source>
        <dbReference type="SAM" id="Phobius"/>
    </source>
</evidence>